<evidence type="ECO:0000256" key="5">
    <source>
        <dbReference type="ARBA" id="ARBA00023163"/>
    </source>
</evidence>
<dbReference type="OrthoDB" id="9790442at2"/>
<evidence type="ECO:0000256" key="6">
    <source>
        <dbReference type="PROSITE-ProRule" id="PRU01091"/>
    </source>
</evidence>
<accession>V7I141</accession>
<keyword evidence="3" id="KW-0805">Transcription regulation</keyword>
<evidence type="ECO:0000256" key="1">
    <source>
        <dbReference type="ARBA" id="ARBA00022553"/>
    </source>
</evidence>
<dbReference type="PATRIC" id="fig|994573.3.peg.3776"/>
<keyword evidence="5" id="KW-0804">Transcription</keyword>
<dbReference type="CDD" id="cd00383">
    <property type="entry name" value="trans_reg_C"/>
    <property type="match status" value="1"/>
</dbReference>
<dbReference type="InterPro" id="IPR016032">
    <property type="entry name" value="Sig_transdc_resp-reg_C-effctor"/>
</dbReference>
<keyword evidence="4 6" id="KW-0238">DNA-binding</keyword>
<feature type="DNA-binding region" description="OmpR/PhoB-type" evidence="6">
    <location>
        <begin position="115"/>
        <end position="211"/>
    </location>
</feature>
<dbReference type="InterPro" id="IPR036388">
    <property type="entry name" value="WH-like_DNA-bd_sf"/>
</dbReference>
<dbReference type="GO" id="GO:0032993">
    <property type="term" value="C:protein-DNA complex"/>
    <property type="evidence" value="ECO:0007669"/>
    <property type="project" value="TreeGrafter"/>
</dbReference>
<name>V7I141_9CLOT</name>
<evidence type="ECO:0000259" key="7">
    <source>
        <dbReference type="PROSITE" id="PS51755"/>
    </source>
</evidence>
<reference evidence="8 9" key="1">
    <citation type="journal article" date="2014" name="Genome Announc.">
        <title>Genome Sequence of Youngiibacter fragilis, the Type Strain of the Genus Youngiibacter.</title>
        <authorList>
            <person name="Wawrik C.B."/>
            <person name="Callaghan A.V."/>
            <person name="Stamps B.W."/>
            <person name="Wawrik B."/>
        </authorList>
    </citation>
    <scope>NUCLEOTIDE SEQUENCE [LARGE SCALE GENOMIC DNA]</scope>
    <source>
        <strain evidence="8 9">232.1</strain>
    </source>
</reference>
<dbReference type="EMBL" id="AXUN02000241">
    <property type="protein sequence ID" value="ETA78914.1"/>
    <property type="molecule type" value="Genomic_DNA"/>
</dbReference>
<dbReference type="Proteomes" id="UP000017747">
    <property type="component" value="Unassembled WGS sequence"/>
</dbReference>
<feature type="domain" description="OmpR/PhoB-type" evidence="7">
    <location>
        <begin position="115"/>
        <end position="211"/>
    </location>
</feature>
<dbReference type="GO" id="GO:0000156">
    <property type="term" value="F:phosphorelay response regulator activity"/>
    <property type="evidence" value="ECO:0007669"/>
    <property type="project" value="TreeGrafter"/>
</dbReference>
<keyword evidence="1" id="KW-0597">Phosphoprotein</keyword>
<dbReference type="Pfam" id="PF00486">
    <property type="entry name" value="Trans_reg_C"/>
    <property type="match status" value="1"/>
</dbReference>
<protein>
    <submittedName>
        <fullName evidence="8">PhoB family transcriptional regulator</fullName>
    </submittedName>
</protein>
<dbReference type="GO" id="GO:0006355">
    <property type="term" value="P:regulation of DNA-templated transcription"/>
    <property type="evidence" value="ECO:0007669"/>
    <property type="project" value="InterPro"/>
</dbReference>
<dbReference type="SMART" id="SM00862">
    <property type="entry name" value="Trans_reg_C"/>
    <property type="match status" value="1"/>
</dbReference>
<dbReference type="PANTHER" id="PTHR48111">
    <property type="entry name" value="REGULATOR OF RPOS"/>
    <property type="match status" value="1"/>
</dbReference>
<sequence>MHKVIIFGSLAISWDSDAINEFFSCRTAFDMRELEDELIKNPDLLLIDAESFYDNRELVTSLIERTFRTKALVAFPEGCDILSENKDTDRIAYAFLPHSGEELVRIMTDMIEQDRKTCVYGDLVIDERSSQATIGGEAIPLTQLEFNLLVYLQGRSGETVRRDELIKRVWGYSLLGDSRTIDTHVKSLRNKLGNHRDLIKTVWGFGYKFQQPKK</sequence>
<dbReference type="PANTHER" id="PTHR48111:SF1">
    <property type="entry name" value="TWO-COMPONENT RESPONSE REGULATOR ORR33"/>
    <property type="match status" value="1"/>
</dbReference>
<dbReference type="GO" id="GO:0005829">
    <property type="term" value="C:cytosol"/>
    <property type="evidence" value="ECO:0007669"/>
    <property type="project" value="TreeGrafter"/>
</dbReference>
<dbReference type="AlphaFoldDB" id="V7I141"/>
<dbReference type="RefSeq" id="WP_023387297.1">
    <property type="nucleotide sequence ID" value="NZ_AXUN02000241.1"/>
</dbReference>
<dbReference type="FunFam" id="1.10.10.10:FF:000018">
    <property type="entry name" value="DNA-binding response regulator ResD"/>
    <property type="match status" value="1"/>
</dbReference>
<evidence type="ECO:0000256" key="4">
    <source>
        <dbReference type="ARBA" id="ARBA00023125"/>
    </source>
</evidence>
<dbReference type="SUPFAM" id="SSF46894">
    <property type="entry name" value="C-terminal effector domain of the bipartite response regulators"/>
    <property type="match status" value="1"/>
</dbReference>
<proteinExistence type="predicted"/>
<dbReference type="InterPro" id="IPR001867">
    <property type="entry name" value="OmpR/PhoB-type_DNA-bd"/>
</dbReference>
<evidence type="ECO:0000256" key="3">
    <source>
        <dbReference type="ARBA" id="ARBA00023015"/>
    </source>
</evidence>
<evidence type="ECO:0000256" key="2">
    <source>
        <dbReference type="ARBA" id="ARBA00023012"/>
    </source>
</evidence>
<evidence type="ECO:0000313" key="8">
    <source>
        <dbReference type="EMBL" id="ETA78914.1"/>
    </source>
</evidence>
<keyword evidence="9" id="KW-1185">Reference proteome</keyword>
<dbReference type="GO" id="GO:0000976">
    <property type="term" value="F:transcription cis-regulatory region binding"/>
    <property type="evidence" value="ECO:0007669"/>
    <property type="project" value="TreeGrafter"/>
</dbReference>
<dbReference type="PROSITE" id="PS51755">
    <property type="entry name" value="OMPR_PHOB"/>
    <property type="match status" value="1"/>
</dbReference>
<organism evidence="8 9">
    <name type="scientific">Youngiibacter fragilis 232.1</name>
    <dbReference type="NCBI Taxonomy" id="994573"/>
    <lineage>
        <taxon>Bacteria</taxon>
        <taxon>Bacillati</taxon>
        <taxon>Bacillota</taxon>
        <taxon>Clostridia</taxon>
        <taxon>Eubacteriales</taxon>
        <taxon>Clostridiaceae</taxon>
        <taxon>Youngiibacter</taxon>
    </lineage>
</organism>
<dbReference type="InterPro" id="IPR039420">
    <property type="entry name" value="WalR-like"/>
</dbReference>
<dbReference type="STRING" id="994573.T472_0219820"/>
<keyword evidence="2" id="KW-0902">Two-component regulatory system</keyword>
<comment type="caution">
    <text evidence="8">The sequence shown here is derived from an EMBL/GenBank/DDBJ whole genome shotgun (WGS) entry which is preliminary data.</text>
</comment>
<dbReference type="Gene3D" id="1.10.10.10">
    <property type="entry name" value="Winged helix-like DNA-binding domain superfamily/Winged helix DNA-binding domain"/>
    <property type="match status" value="1"/>
</dbReference>
<evidence type="ECO:0000313" key="9">
    <source>
        <dbReference type="Proteomes" id="UP000017747"/>
    </source>
</evidence>
<gene>
    <name evidence="8" type="ORF">T472_0219820</name>
</gene>
<dbReference type="eggNOG" id="COG0745">
    <property type="taxonomic scope" value="Bacteria"/>
</dbReference>